<evidence type="ECO:0008006" key="3">
    <source>
        <dbReference type="Google" id="ProtNLM"/>
    </source>
</evidence>
<evidence type="ECO:0000313" key="2">
    <source>
        <dbReference type="Proteomes" id="UP000539052"/>
    </source>
</evidence>
<name>A0ABX1VRL4_9FIRM</name>
<protein>
    <recommendedName>
        <fullName evidence="3">Glycosyl transferase family 2</fullName>
    </recommendedName>
</protein>
<comment type="caution">
    <text evidence="1">The sequence shown here is derived from an EMBL/GenBank/DDBJ whole genome shotgun (WGS) entry which is preliminary data.</text>
</comment>
<dbReference type="EMBL" id="JAAOXG010000029">
    <property type="protein sequence ID" value="NNJ31064.1"/>
    <property type="molecule type" value="Genomic_DNA"/>
</dbReference>
<keyword evidence="2" id="KW-1185">Reference proteome</keyword>
<dbReference type="Proteomes" id="UP000539052">
    <property type="component" value="Unassembled WGS sequence"/>
</dbReference>
<evidence type="ECO:0000313" key="1">
    <source>
        <dbReference type="EMBL" id="NNJ31064.1"/>
    </source>
</evidence>
<dbReference type="RefSeq" id="WP_170822241.1">
    <property type="nucleotide sequence ID" value="NZ_JAAOXG010000029.1"/>
</dbReference>
<gene>
    <name evidence="1" type="ORF">G9470_14830</name>
</gene>
<sequence>MINRTKKVILFIAEGPTDEETLSPVLKKIFQKEDVRFHIVHGDLTSNWSVNAQNAVKTVNQHIDIERKRYGFDKKDILKVIHLVDMDGAFIREEQVIYADQAEILYFNDHIETRSPETVINRNLRKSQILSRLSLTGKIGTIPYSIYYFSRNLEHIFHNSKKNLTDEEKVNYADAFADRYSSNPSAFISLLSGNDFTVPGDYRDTWEFISQGTNSLNRHSNFHLLFQEFGENY</sequence>
<proteinExistence type="predicted"/>
<reference evidence="1 2" key="1">
    <citation type="submission" date="2020-03" db="EMBL/GenBank/DDBJ databases">
        <title>Genome Sequence of industrial isolate, B5A.</title>
        <authorList>
            <person name="Sharma S."/>
            <person name="Patil P.B."/>
            <person name="Korpole S."/>
        </authorList>
    </citation>
    <scope>NUCLEOTIDE SEQUENCE [LARGE SCALE GENOMIC DNA]</scope>
    <source>
        <strain evidence="1 2">PI-S10-B5A</strain>
    </source>
</reference>
<accession>A0ABX1VRL4</accession>
<organism evidence="1 2">
    <name type="scientific">Lacrimispora defluvii</name>
    <dbReference type="NCBI Taxonomy" id="2719233"/>
    <lineage>
        <taxon>Bacteria</taxon>
        <taxon>Bacillati</taxon>
        <taxon>Bacillota</taxon>
        <taxon>Clostridia</taxon>
        <taxon>Lachnospirales</taxon>
        <taxon>Lachnospiraceae</taxon>
        <taxon>Lacrimispora</taxon>
    </lineage>
</organism>